<dbReference type="OrthoDB" id="9765809at2"/>
<dbReference type="Gene3D" id="3.30.200.20">
    <property type="entry name" value="Phosphorylase Kinase, domain 1"/>
    <property type="match status" value="1"/>
</dbReference>
<dbReference type="InterPro" id="IPR015943">
    <property type="entry name" value="WD40/YVTN_repeat-like_dom_sf"/>
</dbReference>
<dbReference type="CDD" id="cd14014">
    <property type="entry name" value="STKc_PknB_like"/>
    <property type="match status" value="1"/>
</dbReference>
<protein>
    <recommendedName>
        <fullName evidence="7">Protein kinase domain-containing protein</fullName>
    </recommendedName>
</protein>
<keyword evidence="4" id="KW-0175">Coiled coil</keyword>
<feature type="repeat" description="WD" evidence="3">
    <location>
        <begin position="591"/>
        <end position="632"/>
    </location>
</feature>
<feature type="repeat" description="WD" evidence="3">
    <location>
        <begin position="1013"/>
        <end position="1045"/>
    </location>
</feature>
<keyword evidence="9" id="KW-1185">Reference proteome</keyword>
<feature type="repeat" description="WD" evidence="3">
    <location>
        <begin position="805"/>
        <end position="840"/>
    </location>
</feature>
<dbReference type="Proteomes" id="UP000309215">
    <property type="component" value="Unassembled WGS sequence"/>
</dbReference>
<feature type="compositionally biased region" description="Low complexity" evidence="5">
    <location>
        <begin position="45"/>
        <end position="56"/>
    </location>
</feature>
<dbReference type="PANTHER" id="PTHR19879">
    <property type="entry name" value="TRANSCRIPTION INITIATION FACTOR TFIID"/>
    <property type="match status" value="1"/>
</dbReference>
<dbReference type="Pfam" id="PF00069">
    <property type="entry name" value="Pkinase"/>
    <property type="match status" value="1"/>
</dbReference>
<feature type="repeat" description="WD" evidence="3">
    <location>
        <begin position="693"/>
        <end position="722"/>
    </location>
</feature>
<feature type="repeat" description="WD" evidence="3">
    <location>
        <begin position="549"/>
        <end position="590"/>
    </location>
</feature>
<dbReference type="GO" id="GO:0004672">
    <property type="term" value="F:protein kinase activity"/>
    <property type="evidence" value="ECO:0007669"/>
    <property type="project" value="InterPro"/>
</dbReference>
<dbReference type="EMBL" id="SSMQ01000042">
    <property type="protein sequence ID" value="TKD01040.1"/>
    <property type="molecule type" value="Genomic_DNA"/>
</dbReference>
<dbReference type="InterPro" id="IPR011009">
    <property type="entry name" value="Kinase-like_dom_sf"/>
</dbReference>
<evidence type="ECO:0000259" key="7">
    <source>
        <dbReference type="PROSITE" id="PS50011"/>
    </source>
</evidence>
<feature type="repeat" description="WD" evidence="3">
    <location>
        <begin position="846"/>
        <end position="877"/>
    </location>
</feature>
<evidence type="ECO:0000313" key="9">
    <source>
        <dbReference type="Proteomes" id="UP000309215"/>
    </source>
</evidence>
<evidence type="ECO:0000256" key="3">
    <source>
        <dbReference type="PROSITE-ProRule" id="PRU00221"/>
    </source>
</evidence>
<dbReference type="PRINTS" id="PR00320">
    <property type="entry name" value="GPROTEINBRPT"/>
</dbReference>
<dbReference type="AlphaFoldDB" id="A0A4U1J3N5"/>
<dbReference type="InterPro" id="IPR008271">
    <property type="entry name" value="Ser/Thr_kinase_AS"/>
</dbReference>
<accession>A0A4U1J3N5</accession>
<dbReference type="SUPFAM" id="SSF50978">
    <property type="entry name" value="WD40 repeat-like"/>
    <property type="match status" value="3"/>
</dbReference>
<feature type="repeat" description="WD" evidence="3">
    <location>
        <begin position="1096"/>
        <end position="1129"/>
    </location>
</feature>
<keyword evidence="1 3" id="KW-0853">WD repeat</keyword>
<dbReference type="PROSITE" id="PS50011">
    <property type="entry name" value="PROTEIN_KINASE_DOM"/>
    <property type="match status" value="1"/>
</dbReference>
<dbReference type="InterPro" id="IPR036322">
    <property type="entry name" value="WD40_repeat_dom_sf"/>
</dbReference>
<keyword evidence="6" id="KW-0472">Membrane</keyword>
<keyword evidence="6" id="KW-1133">Transmembrane helix</keyword>
<feature type="repeat" description="WD" evidence="3">
    <location>
        <begin position="1137"/>
        <end position="1168"/>
    </location>
</feature>
<feature type="repeat" description="WD" evidence="3">
    <location>
        <begin position="890"/>
        <end position="931"/>
    </location>
</feature>
<dbReference type="InterPro" id="IPR019775">
    <property type="entry name" value="WD40_repeat_CS"/>
</dbReference>
<dbReference type="InterPro" id="IPR000719">
    <property type="entry name" value="Prot_kinase_dom"/>
</dbReference>
<sequence length="1201" mass="128933">MEGCSRVSSQRASAERIGAMNREPSRGSEETERGQPATSAPPTRGAGADLGAATTLSKSQAPSGVTTHVPSSGRWSAARLPLVDRASYAVETEVAQGGIGRVLSARDQRLDRRVALKELLDSGSAAEDRFVREALLTARLQHPSIVPVYEAGRWPTGEPFYSMKLVSGRPLSEIIDGARTIDERLPLLTHVLAVADAVAYAHEKRIIHRDLKPANVLVGAHGETLVIDWGLGKDLSEPTGNGQGSREGERSSAPEGGDDVDEAALGDGITLVGSVMGTPAYMPPEQAAAEAVDERADVYALGAILYHVLAGRPPYAGVSGIKVLQRVLEGPPTPLRKMQRGIQLDLLAIVDKAMARDPAGRYPTAKALAEDLRRFLAGQLVGVHSYTTREKIWRFARRHRAALSVAVAAFCVLVTAGGLFVTGVLKERDRVTREHAMAEEARKKAVEAEQRAVAHADELTLVQARAAVLRDPNEALAWLKTLSPTFDQWSSARVVAADAWVHGPAQVLRDQKGAVNRVDISKDGKRLVVASDDHTARIYDLTTGVSIELRGHEDEVWFATFFPDEQRVLTTGKDRTIRIWDAATGAVISTLRGHARPIVFALPSRDGKEVVSQADDWTVRAWDVATGKHRVLASDPEMTRKGAFAPNERHFVTAGKHGTLTLFDRKTGESFVLPEMRVHDATAQFLPRFPMGFSPDSRVLAAGDPDGTLWLWDMQKKDKPRKLEGQASAIQRLAFAPDSQRLATATVDGTVRVWDLATGTATTLPTYDGSVFALAFSLDGRMLAYGGNDHEVRLVNFATGERRRFVGMRDNVSDVLFSDDGTRLVVASVDGTARVFTLDTTPGRVLGRHEGAAFEVDITPGGDHVLSAGADGVAQLWPTRGSGRAKPVTLTGHVGRVIHTEMSPAGDVVATAGEDGTVRLWDMQGHEIRAARADGARPPVIKFSPDGGSVAIGHTRGDVELWNVDSGEARVIGRHEASVLALAFSADGSRLATGSADKTARIWMLTTGESRVLGGHEEAVESVAFSPDGKVFASGCLDHKLRLWDEGAAAPRTYDASGYRVAGLSFTPDSETLLSLGDDATVRVWDVGTGAIRSALRGHNGPIRTLALAANGAALVTGSDDKTVRLWDLAIGEGRVLGTHESVVRDVDIAPDGSWAVSVGRDGTVRVWPDDLPREPEALRTWIARSVPDTVEHFAGHLLAD</sequence>
<dbReference type="InterPro" id="IPR020472">
    <property type="entry name" value="WD40_PAC1"/>
</dbReference>
<evidence type="ECO:0000313" key="8">
    <source>
        <dbReference type="EMBL" id="TKD01040.1"/>
    </source>
</evidence>
<feature type="compositionally biased region" description="Polar residues" evidence="5">
    <location>
        <begin position="1"/>
        <end position="12"/>
    </location>
</feature>
<dbReference type="Pfam" id="PF00400">
    <property type="entry name" value="WD40"/>
    <property type="match status" value="13"/>
</dbReference>
<dbReference type="PROSITE" id="PS50294">
    <property type="entry name" value="WD_REPEATS_REGION"/>
    <property type="match status" value="8"/>
</dbReference>
<reference evidence="8 9" key="1">
    <citation type="submission" date="2019-04" db="EMBL/GenBank/DDBJ databases">
        <authorList>
            <person name="Li Y."/>
            <person name="Wang J."/>
        </authorList>
    </citation>
    <scope>NUCLEOTIDE SEQUENCE [LARGE SCALE GENOMIC DNA]</scope>
    <source>
        <strain evidence="8 9">DSM 14668</strain>
    </source>
</reference>
<feature type="coiled-coil region" evidence="4">
    <location>
        <begin position="431"/>
        <end position="458"/>
    </location>
</feature>
<evidence type="ECO:0000256" key="1">
    <source>
        <dbReference type="ARBA" id="ARBA00022574"/>
    </source>
</evidence>
<dbReference type="InterPro" id="IPR001680">
    <property type="entry name" value="WD40_rpt"/>
</dbReference>
<dbReference type="GO" id="GO:0005524">
    <property type="term" value="F:ATP binding"/>
    <property type="evidence" value="ECO:0007669"/>
    <property type="project" value="InterPro"/>
</dbReference>
<dbReference type="SMART" id="SM00220">
    <property type="entry name" value="S_TKc"/>
    <property type="match status" value="1"/>
</dbReference>
<proteinExistence type="predicted"/>
<comment type="caution">
    <text evidence="8">The sequence shown here is derived from an EMBL/GenBank/DDBJ whole genome shotgun (WGS) entry which is preliminary data.</text>
</comment>
<evidence type="ECO:0000256" key="4">
    <source>
        <dbReference type="SAM" id="Coils"/>
    </source>
</evidence>
<dbReference type="Gene3D" id="1.10.510.10">
    <property type="entry name" value="Transferase(Phosphotransferase) domain 1"/>
    <property type="match status" value="1"/>
</dbReference>
<dbReference type="CDD" id="cd00200">
    <property type="entry name" value="WD40"/>
    <property type="match status" value="2"/>
</dbReference>
<organism evidence="8 9">
    <name type="scientific">Polyangium fumosum</name>
    <dbReference type="NCBI Taxonomy" id="889272"/>
    <lineage>
        <taxon>Bacteria</taxon>
        <taxon>Pseudomonadati</taxon>
        <taxon>Myxococcota</taxon>
        <taxon>Polyangia</taxon>
        <taxon>Polyangiales</taxon>
        <taxon>Polyangiaceae</taxon>
        <taxon>Polyangium</taxon>
    </lineage>
</organism>
<dbReference type="Gene3D" id="2.130.10.10">
    <property type="entry name" value="YVTN repeat-like/Quinoprotein amine dehydrogenase"/>
    <property type="match status" value="4"/>
</dbReference>
<dbReference type="PROSITE" id="PS00678">
    <property type="entry name" value="WD_REPEATS_1"/>
    <property type="match status" value="6"/>
</dbReference>
<feature type="region of interest" description="Disordered" evidence="5">
    <location>
        <begin position="236"/>
        <end position="260"/>
    </location>
</feature>
<feature type="repeat" description="WD" evidence="3">
    <location>
        <begin position="723"/>
        <end position="764"/>
    </location>
</feature>
<dbReference type="PANTHER" id="PTHR19879:SF9">
    <property type="entry name" value="TRANSCRIPTION INITIATION FACTOR TFIID SUBUNIT 5"/>
    <property type="match status" value="1"/>
</dbReference>
<feature type="repeat" description="WD" evidence="3">
    <location>
        <begin position="1054"/>
        <end position="1095"/>
    </location>
</feature>
<dbReference type="SMART" id="SM00320">
    <property type="entry name" value="WD40"/>
    <property type="match status" value="16"/>
</dbReference>
<feature type="compositionally biased region" description="Basic and acidic residues" evidence="5">
    <location>
        <begin position="23"/>
        <end position="33"/>
    </location>
</feature>
<evidence type="ECO:0000256" key="2">
    <source>
        <dbReference type="ARBA" id="ARBA00022737"/>
    </source>
</evidence>
<feature type="compositionally biased region" description="Polar residues" evidence="5">
    <location>
        <begin position="57"/>
        <end position="72"/>
    </location>
</feature>
<keyword evidence="2" id="KW-0677">Repeat</keyword>
<keyword evidence="6" id="KW-0812">Transmembrane</keyword>
<evidence type="ECO:0000256" key="6">
    <source>
        <dbReference type="SAM" id="Phobius"/>
    </source>
</evidence>
<feature type="region of interest" description="Disordered" evidence="5">
    <location>
        <begin position="1"/>
        <end position="72"/>
    </location>
</feature>
<evidence type="ECO:0000256" key="5">
    <source>
        <dbReference type="SAM" id="MobiDB-lite"/>
    </source>
</evidence>
<feature type="repeat" description="WD" evidence="3">
    <location>
        <begin position="972"/>
        <end position="1013"/>
    </location>
</feature>
<dbReference type="SUPFAM" id="SSF56112">
    <property type="entry name" value="Protein kinase-like (PK-like)"/>
    <property type="match status" value="1"/>
</dbReference>
<feature type="domain" description="Protein kinase" evidence="7">
    <location>
        <begin position="88"/>
        <end position="376"/>
    </location>
</feature>
<gene>
    <name evidence="8" type="ORF">E8A74_32255</name>
</gene>
<name>A0A4U1J3N5_9BACT</name>
<feature type="repeat" description="WD" evidence="3">
    <location>
        <begin position="508"/>
        <end position="549"/>
    </location>
</feature>
<feature type="transmembrane region" description="Helical" evidence="6">
    <location>
        <begin position="401"/>
        <end position="425"/>
    </location>
</feature>
<dbReference type="PROSITE" id="PS50082">
    <property type="entry name" value="WD_REPEATS_2"/>
    <property type="match status" value="13"/>
</dbReference>
<dbReference type="PROSITE" id="PS00108">
    <property type="entry name" value="PROTEIN_KINASE_ST"/>
    <property type="match status" value="1"/>
</dbReference>